<sequence>IKKRDLTVAQLGHIRDHAEVAAGMVDFYNVDQPWSIDEDDFVIKGSTWQDNFDMNEFLDRIGVVATDINWGDGS</sequence>
<evidence type="ECO:0000313" key="1">
    <source>
        <dbReference type="EMBL" id="GAF80414.1"/>
    </source>
</evidence>
<gene>
    <name evidence="1" type="ORF">S01H1_13984</name>
</gene>
<name>X0SHC3_9ZZZZ</name>
<dbReference type="AlphaFoldDB" id="X0SHC3"/>
<dbReference type="EMBL" id="BARS01007247">
    <property type="protein sequence ID" value="GAF80414.1"/>
    <property type="molecule type" value="Genomic_DNA"/>
</dbReference>
<protein>
    <submittedName>
        <fullName evidence="1">Uncharacterized protein</fullName>
    </submittedName>
</protein>
<feature type="non-terminal residue" evidence="1">
    <location>
        <position position="1"/>
    </location>
</feature>
<proteinExistence type="predicted"/>
<organism evidence="1">
    <name type="scientific">marine sediment metagenome</name>
    <dbReference type="NCBI Taxonomy" id="412755"/>
    <lineage>
        <taxon>unclassified sequences</taxon>
        <taxon>metagenomes</taxon>
        <taxon>ecological metagenomes</taxon>
    </lineage>
</organism>
<comment type="caution">
    <text evidence="1">The sequence shown here is derived from an EMBL/GenBank/DDBJ whole genome shotgun (WGS) entry which is preliminary data.</text>
</comment>
<reference evidence="1" key="1">
    <citation type="journal article" date="2014" name="Front. Microbiol.">
        <title>High frequency of phylogenetically diverse reductive dehalogenase-homologous genes in deep subseafloor sedimentary metagenomes.</title>
        <authorList>
            <person name="Kawai M."/>
            <person name="Futagami T."/>
            <person name="Toyoda A."/>
            <person name="Takaki Y."/>
            <person name="Nishi S."/>
            <person name="Hori S."/>
            <person name="Arai W."/>
            <person name="Tsubouchi T."/>
            <person name="Morono Y."/>
            <person name="Uchiyama I."/>
            <person name="Ito T."/>
            <person name="Fujiyama A."/>
            <person name="Inagaki F."/>
            <person name="Takami H."/>
        </authorList>
    </citation>
    <scope>NUCLEOTIDE SEQUENCE</scope>
    <source>
        <strain evidence="1">Expedition CK06-06</strain>
    </source>
</reference>
<accession>X0SHC3</accession>